<evidence type="ECO:0000256" key="4">
    <source>
        <dbReference type="ARBA" id="ARBA00022544"/>
    </source>
</evidence>
<accession>A0A9X2MSS1</accession>
<proteinExistence type="inferred from homology"/>
<keyword evidence="3" id="KW-0813">Transport</keyword>
<keyword evidence="7 9" id="KW-0472">Membrane</keyword>
<feature type="region of interest" description="Disordered" evidence="8">
    <location>
        <begin position="373"/>
        <end position="395"/>
    </location>
</feature>
<evidence type="ECO:0000256" key="7">
    <source>
        <dbReference type="ARBA" id="ARBA00023136"/>
    </source>
</evidence>
<evidence type="ECO:0000256" key="5">
    <source>
        <dbReference type="ARBA" id="ARBA00022692"/>
    </source>
</evidence>
<dbReference type="Pfam" id="PF03845">
    <property type="entry name" value="Spore_permease"/>
    <property type="match status" value="1"/>
</dbReference>
<feature type="transmembrane region" description="Helical" evidence="9">
    <location>
        <begin position="86"/>
        <end position="105"/>
    </location>
</feature>
<evidence type="ECO:0000313" key="11">
    <source>
        <dbReference type="Proteomes" id="UP001141950"/>
    </source>
</evidence>
<organism evidence="10 11">
    <name type="scientific">Paenibacillus soyae</name>
    <dbReference type="NCBI Taxonomy" id="2969249"/>
    <lineage>
        <taxon>Bacteria</taxon>
        <taxon>Bacillati</taxon>
        <taxon>Bacillota</taxon>
        <taxon>Bacilli</taxon>
        <taxon>Bacillales</taxon>
        <taxon>Paenibacillaceae</taxon>
        <taxon>Paenibacillus</taxon>
    </lineage>
</organism>
<feature type="transmembrane region" description="Helical" evidence="9">
    <location>
        <begin position="125"/>
        <end position="143"/>
    </location>
</feature>
<evidence type="ECO:0000313" key="10">
    <source>
        <dbReference type="EMBL" id="MCR2807478.1"/>
    </source>
</evidence>
<keyword evidence="11" id="KW-1185">Reference proteome</keyword>
<dbReference type="GO" id="GO:0009847">
    <property type="term" value="P:spore germination"/>
    <property type="evidence" value="ECO:0007669"/>
    <property type="project" value="InterPro"/>
</dbReference>
<dbReference type="AlphaFoldDB" id="A0A9X2MSS1"/>
<feature type="transmembrane region" description="Helical" evidence="9">
    <location>
        <begin position="152"/>
        <end position="172"/>
    </location>
</feature>
<dbReference type="InterPro" id="IPR004761">
    <property type="entry name" value="Spore_GerAB"/>
</dbReference>
<keyword evidence="5 9" id="KW-0812">Transmembrane</keyword>
<keyword evidence="4" id="KW-0309">Germination</keyword>
<feature type="transmembrane region" description="Helical" evidence="9">
    <location>
        <begin position="192"/>
        <end position="213"/>
    </location>
</feature>
<evidence type="ECO:0000256" key="6">
    <source>
        <dbReference type="ARBA" id="ARBA00022989"/>
    </source>
</evidence>
<feature type="transmembrane region" description="Helical" evidence="9">
    <location>
        <begin position="277"/>
        <end position="302"/>
    </location>
</feature>
<sequence length="395" mass="43482">MTKGTGAANGTITSGQLSKLLFLFSIGSAALLLPTAVVSIAKQDSWISMLLVIPFHYAFIYIYLLLHKRFPKMTLAQYAEKIAGVWLGKAVTLTFVFFFALLGGLVLNNVTDFLSKSVLPQTPDWFIGGTFMISIAYAVFLGVETIARTGEILFAWTLFIIGLISFTLINQMHADNLLPMLYNGWSGPVKGIYPVLGFPLAECVFLTAILPMIKDEERTKLKRMIGWSVLLSGGVGVIISFLIVSVLGVEEAMRSPFSVYEMAKSINIEEILVRVEILVAMVWIGTVFTKLAITVYSLVVMLSQMLKLRTYRSLVFPMCLLIVPLSLIVYRNSIHAGTFALEVWSVYAVLQGVILPLSLLAVARLFDKKSAEDGRFPEKTPKTPVSAGETADKQG</sequence>
<evidence type="ECO:0000256" key="2">
    <source>
        <dbReference type="ARBA" id="ARBA00007998"/>
    </source>
</evidence>
<evidence type="ECO:0000256" key="9">
    <source>
        <dbReference type="SAM" id="Phobius"/>
    </source>
</evidence>
<evidence type="ECO:0000256" key="8">
    <source>
        <dbReference type="SAM" id="MobiDB-lite"/>
    </source>
</evidence>
<dbReference type="GO" id="GO:0016020">
    <property type="term" value="C:membrane"/>
    <property type="evidence" value="ECO:0007669"/>
    <property type="project" value="UniProtKB-SubCell"/>
</dbReference>
<evidence type="ECO:0000256" key="3">
    <source>
        <dbReference type="ARBA" id="ARBA00022448"/>
    </source>
</evidence>
<dbReference type="PANTHER" id="PTHR34975">
    <property type="entry name" value="SPORE GERMINATION PROTEIN A2"/>
    <property type="match status" value="1"/>
</dbReference>
<evidence type="ECO:0000256" key="1">
    <source>
        <dbReference type="ARBA" id="ARBA00004141"/>
    </source>
</evidence>
<feature type="transmembrane region" description="Helical" evidence="9">
    <location>
        <begin position="20"/>
        <end position="40"/>
    </location>
</feature>
<dbReference type="EMBL" id="JANIPJ010000027">
    <property type="protein sequence ID" value="MCR2807478.1"/>
    <property type="molecule type" value="Genomic_DNA"/>
</dbReference>
<comment type="caution">
    <text evidence="10">The sequence shown here is derived from an EMBL/GenBank/DDBJ whole genome shotgun (WGS) entry which is preliminary data.</text>
</comment>
<feature type="transmembrane region" description="Helical" evidence="9">
    <location>
        <begin position="225"/>
        <end position="249"/>
    </location>
</feature>
<dbReference type="Proteomes" id="UP001141950">
    <property type="component" value="Unassembled WGS sequence"/>
</dbReference>
<dbReference type="RefSeq" id="WP_257451990.1">
    <property type="nucleotide sequence ID" value="NZ_JANIPJ010000027.1"/>
</dbReference>
<reference evidence="10" key="1">
    <citation type="submission" date="2022-08" db="EMBL/GenBank/DDBJ databases">
        <title>The genomic sequence of strain Paenibacillus sp. SCIV0701.</title>
        <authorList>
            <person name="Zhao H."/>
        </authorList>
    </citation>
    <scope>NUCLEOTIDE SEQUENCE</scope>
    <source>
        <strain evidence="10">SCIV0701</strain>
    </source>
</reference>
<comment type="similarity">
    <text evidence="2">Belongs to the amino acid-polyamine-organocation (APC) superfamily. Spore germination protein (SGP) (TC 2.A.3.9) family.</text>
</comment>
<comment type="subcellular location">
    <subcellularLocation>
        <location evidence="1">Membrane</location>
        <topology evidence="1">Multi-pass membrane protein</topology>
    </subcellularLocation>
</comment>
<gene>
    <name evidence="10" type="ORF">NQZ67_26675</name>
</gene>
<feature type="transmembrane region" description="Helical" evidence="9">
    <location>
        <begin position="314"/>
        <end position="332"/>
    </location>
</feature>
<dbReference type="NCBIfam" id="TIGR00912">
    <property type="entry name" value="2A0309"/>
    <property type="match status" value="1"/>
</dbReference>
<name>A0A9X2MSS1_9BACL</name>
<protein>
    <submittedName>
        <fullName evidence="10">Endospore germination permease</fullName>
    </submittedName>
</protein>
<feature type="transmembrane region" description="Helical" evidence="9">
    <location>
        <begin position="46"/>
        <end position="66"/>
    </location>
</feature>
<dbReference type="PANTHER" id="PTHR34975:SF2">
    <property type="entry name" value="SPORE GERMINATION PROTEIN A2"/>
    <property type="match status" value="1"/>
</dbReference>
<keyword evidence="6 9" id="KW-1133">Transmembrane helix</keyword>
<dbReference type="Gene3D" id="1.20.1740.10">
    <property type="entry name" value="Amino acid/polyamine transporter I"/>
    <property type="match status" value="1"/>
</dbReference>
<feature type="transmembrane region" description="Helical" evidence="9">
    <location>
        <begin position="344"/>
        <end position="366"/>
    </location>
</feature>